<organism evidence="2 3">
    <name type="scientific">Lasiosphaeria hispida</name>
    <dbReference type="NCBI Taxonomy" id="260671"/>
    <lineage>
        <taxon>Eukaryota</taxon>
        <taxon>Fungi</taxon>
        <taxon>Dikarya</taxon>
        <taxon>Ascomycota</taxon>
        <taxon>Pezizomycotina</taxon>
        <taxon>Sordariomycetes</taxon>
        <taxon>Sordariomycetidae</taxon>
        <taxon>Sordariales</taxon>
        <taxon>Lasiosphaeriaceae</taxon>
        <taxon>Lasiosphaeria</taxon>
    </lineage>
</organism>
<dbReference type="GO" id="GO:0016491">
    <property type="term" value="F:oxidoreductase activity"/>
    <property type="evidence" value="ECO:0007669"/>
    <property type="project" value="UniProtKB-KW"/>
</dbReference>
<evidence type="ECO:0000313" key="2">
    <source>
        <dbReference type="EMBL" id="KAK3343556.1"/>
    </source>
</evidence>
<dbReference type="InterPro" id="IPR002347">
    <property type="entry name" value="SDR_fam"/>
</dbReference>
<keyword evidence="3" id="KW-1185">Reference proteome</keyword>
<dbReference type="SUPFAM" id="SSF51735">
    <property type="entry name" value="NAD(P)-binding Rossmann-fold domains"/>
    <property type="match status" value="1"/>
</dbReference>
<keyword evidence="1" id="KW-0560">Oxidoreductase</keyword>
<dbReference type="InterPro" id="IPR036291">
    <property type="entry name" value="NAD(P)-bd_dom_sf"/>
</dbReference>
<evidence type="ECO:0000256" key="1">
    <source>
        <dbReference type="ARBA" id="ARBA00023002"/>
    </source>
</evidence>
<dbReference type="EMBL" id="JAUIQD010000007">
    <property type="protein sequence ID" value="KAK3343556.1"/>
    <property type="molecule type" value="Genomic_DNA"/>
</dbReference>
<dbReference type="PANTHER" id="PTHR43157">
    <property type="entry name" value="PHOSPHATIDYLINOSITOL-GLYCAN BIOSYNTHESIS CLASS F PROTEIN-RELATED"/>
    <property type="match status" value="1"/>
</dbReference>
<dbReference type="AlphaFoldDB" id="A0AAJ0H842"/>
<evidence type="ECO:0008006" key="4">
    <source>
        <dbReference type="Google" id="ProtNLM"/>
    </source>
</evidence>
<comment type="caution">
    <text evidence="2">The sequence shown here is derived from an EMBL/GenBank/DDBJ whole genome shotgun (WGS) entry which is preliminary data.</text>
</comment>
<reference evidence="2" key="1">
    <citation type="journal article" date="2023" name="Mol. Phylogenet. Evol.">
        <title>Genome-scale phylogeny and comparative genomics of the fungal order Sordariales.</title>
        <authorList>
            <person name="Hensen N."/>
            <person name="Bonometti L."/>
            <person name="Westerberg I."/>
            <person name="Brannstrom I.O."/>
            <person name="Guillou S."/>
            <person name="Cros-Aarteil S."/>
            <person name="Calhoun S."/>
            <person name="Haridas S."/>
            <person name="Kuo A."/>
            <person name="Mondo S."/>
            <person name="Pangilinan J."/>
            <person name="Riley R."/>
            <person name="LaButti K."/>
            <person name="Andreopoulos B."/>
            <person name="Lipzen A."/>
            <person name="Chen C."/>
            <person name="Yan M."/>
            <person name="Daum C."/>
            <person name="Ng V."/>
            <person name="Clum A."/>
            <person name="Steindorff A."/>
            <person name="Ohm R.A."/>
            <person name="Martin F."/>
            <person name="Silar P."/>
            <person name="Natvig D.O."/>
            <person name="Lalanne C."/>
            <person name="Gautier V."/>
            <person name="Ament-Velasquez S.L."/>
            <person name="Kruys A."/>
            <person name="Hutchinson M.I."/>
            <person name="Powell A.J."/>
            <person name="Barry K."/>
            <person name="Miller A.N."/>
            <person name="Grigoriev I.V."/>
            <person name="Debuchy R."/>
            <person name="Gladieux P."/>
            <person name="Hiltunen Thoren M."/>
            <person name="Johannesson H."/>
        </authorList>
    </citation>
    <scope>NUCLEOTIDE SEQUENCE</scope>
    <source>
        <strain evidence="2">CBS 955.72</strain>
    </source>
</reference>
<accession>A0AAJ0H842</accession>
<evidence type="ECO:0000313" key="3">
    <source>
        <dbReference type="Proteomes" id="UP001275084"/>
    </source>
</evidence>
<name>A0AAJ0H842_9PEZI</name>
<protein>
    <recommendedName>
        <fullName evidence="4">Retinol dehydrogenase 12</fullName>
    </recommendedName>
</protein>
<dbReference type="Gene3D" id="3.40.50.720">
    <property type="entry name" value="NAD(P)-binding Rossmann-like Domain"/>
    <property type="match status" value="1"/>
</dbReference>
<dbReference type="PANTHER" id="PTHR43157:SF31">
    <property type="entry name" value="PHOSPHATIDYLINOSITOL-GLYCAN BIOSYNTHESIS CLASS F PROTEIN"/>
    <property type="match status" value="1"/>
</dbReference>
<dbReference type="PRINTS" id="PR00081">
    <property type="entry name" value="GDHRDH"/>
</dbReference>
<proteinExistence type="predicted"/>
<sequence length="350" mass="38108">MYPYKQMPSTPEKKRGMIKNTLAENFGGPISKLGSHQFSLDECPDLTGKVAVVTGGSQGIGFGVAYTLLKHNLAKLYIISVSADVIEKAKATIAAELGQDKADRIIWKQCDLADWRRVKEVAEAIANDTDRLDILVNNSGRGIMNAQLTDYGVDRHMAVNHMGHVVLTSYLLPVMKKTAEQGNVVRISNQSSNAHKGAPADTKFASVAEINRDSGPNGQYGRSKLAGLLYTRYFDRNVTQKGHPNVLMNATHPGFVSTKQSTQDIHEPYPVSGYAMSYGMDPFKKSQFEGAVPTVFAVTTTKNSGQFICAPATPEEASEMAQSDELMENLMELTRNVVTEKTGGESVVSL</sequence>
<dbReference type="Proteomes" id="UP001275084">
    <property type="component" value="Unassembled WGS sequence"/>
</dbReference>
<dbReference type="Pfam" id="PF00106">
    <property type="entry name" value="adh_short"/>
    <property type="match status" value="1"/>
</dbReference>
<reference evidence="2" key="2">
    <citation type="submission" date="2023-06" db="EMBL/GenBank/DDBJ databases">
        <authorList>
            <consortium name="Lawrence Berkeley National Laboratory"/>
            <person name="Haridas S."/>
            <person name="Hensen N."/>
            <person name="Bonometti L."/>
            <person name="Westerberg I."/>
            <person name="Brannstrom I.O."/>
            <person name="Guillou S."/>
            <person name="Cros-Aarteil S."/>
            <person name="Calhoun S."/>
            <person name="Kuo A."/>
            <person name="Mondo S."/>
            <person name="Pangilinan J."/>
            <person name="Riley R."/>
            <person name="Labutti K."/>
            <person name="Andreopoulos B."/>
            <person name="Lipzen A."/>
            <person name="Chen C."/>
            <person name="Yanf M."/>
            <person name="Daum C."/>
            <person name="Ng V."/>
            <person name="Clum A."/>
            <person name="Steindorff A."/>
            <person name="Ohm R."/>
            <person name="Martin F."/>
            <person name="Silar P."/>
            <person name="Natvig D."/>
            <person name="Lalanne C."/>
            <person name="Gautier V."/>
            <person name="Ament-Velasquez S.L."/>
            <person name="Kruys A."/>
            <person name="Hutchinson M.I."/>
            <person name="Powell A.J."/>
            <person name="Barry K."/>
            <person name="Miller A.N."/>
            <person name="Grigoriev I.V."/>
            <person name="Debuchy R."/>
            <person name="Gladieux P."/>
            <person name="Thoren M.H."/>
            <person name="Johannesson H."/>
        </authorList>
    </citation>
    <scope>NUCLEOTIDE SEQUENCE</scope>
    <source>
        <strain evidence="2">CBS 955.72</strain>
    </source>
</reference>
<gene>
    <name evidence="2" type="ORF">B0T25DRAFT_593200</name>
</gene>